<dbReference type="Proteomes" id="UP000783686">
    <property type="component" value="Unassembled WGS sequence"/>
</dbReference>
<dbReference type="Proteomes" id="UP000614601">
    <property type="component" value="Unassembled WGS sequence"/>
</dbReference>
<accession>A0A811L1V0</accession>
<dbReference type="OrthoDB" id="5791213at2759"/>
<reference evidence="1" key="1">
    <citation type="submission" date="2020-09" db="EMBL/GenBank/DDBJ databases">
        <authorList>
            <person name="Kikuchi T."/>
        </authorList>
    </citation>
    <scope>NUCLEOTIDE SEQUENCE</scope>
    <source>
        <strain evidence="1">SH1</strain>
    </source>
</reference>
<evidence type="ECO:0000313" key="1">
    <source>
        <dbReference type="EMBL" id="CAD5221363.1"/>
    </source>
</evidence>
<gene>
    <name evidence="1" type="ORF">BOKJ2_LOCUS9407</name>
</gene>
<keyword evidence="2" id="KW-1185">Reference proteome</keyword>
<dbReference type="EMBL" id="CAJFDH010000004">
    <property type="protein sequence ID" value="CAD5221363.1"/>
    <property type="molecule type" value="Genomic_DNA"/>
</dbReference>
<name>A0A811L1V0_9BILA</name>
<proteinExistence type="predicted"/>
<dbReference type="EMBL" id="CAJFCW020000004">
    <property type="protein sequence ID" value="CAG9114977.1"/>
    <property type="molecule type" value="Genomic_DNA"/>
</dbReference>
<evidence type="ECO:0000313" key="2">
    <source>
        <dbReference type="Proteomes" id="UP000614601"/>
    </source>
</evidence>
<protein>
    <submittedName>
        <fullName evidence="1">Uncharacterized protein</fullName>
    </submittedName>
</protein>
<sequence length="114" mass="13130">MGVIGCNKINEVCNGKYCTFYRHRDLQKNPDRYTLKRSCSDTPFFTYGYDKQTFGVRNRCIRSISGNNEWMLQICDGSDYCNYDCNTNLKGASHIPTISLLHTVLVLPLIMFVL</sequence>
<comment type="caution">
    <text evidence="1">The sequence shown here is derived from an EMBL/GenBank/DDBJ whole genome shotgun (WGS) entry which is preliminary data.</text>
</comment>
<dbReference type="AlphaFoldDB" id="A0A811L1V0"/>
<organism evidence="1 2">
    <name type="scientific">Bursaphelenchus okinawaensis</name>
    <dbReference type="NCBI Taxonomy" id="465554"/>
    <lineage>
        <taxon>Eukaryota</taxon>
        <taxon>Metazoa</taxon>
        <taxon>Ecdysozoa</taxon>
        <taxon>Nematoda</taxon>
        <taxon>Chromadorea</taxon>
        <taxon>Rhabditida</taxon>
        <taxon>Tylenchina</taxon>
        <taxon>Tylenchomorpha</taxon>
        <taxon>Aphelenchoidea</taxon>
        <taxon>Aphelenchoididae</taxon>
        <taxon>Bursaphelenchus</taxon>
    </lineage>
</organism>